<comment type="caution">
    <text evidence="2">The sequence shown here is derived from an EMBL/GenBank/DDBJ whole genome shotgun (WGS) entry which is preliminary data.</text>
</comment>
<feature type="region of interest" description="Disordered" evidence="1">
    <location>
        <begin position="1"/>
        <end position="25"/>
    </location>
</feature>
<evidence type="ECO:0000313" key="2">
    <source>
        <dbReference type="EMBL" id="RPF26147.1"/>
    </source>
</evidence>
<evidence type="ECO:0000256" key="1">
    <source>
        <dbReference type="SAM" id="MobiDB-lite"/>
    </source>
</evidence>
<protein>
    <submittedName>
        <fullName evidence="2">Uncharacterized protein</fullName>
    </submittedName>
</protein>
<organism evidence="2 3">
    <name type="scientific">Georgenia muralis</name>
    <dbReference type="NCBI Taxonomy" id="154117"/>
    <lineage>
        <taxon>Bacteria</taxon>
        <taxon>Bacillati</taxon>
        <taxon>Actinomycetota</taxon>
        <taxon>Actinomycetes</taxon>
        <taxon>Micrococcales</taxon>
        <taxon>Bogoriellaceae</taxon>
        <taxon>Georgenia</taxon>
    </lineage>
</organism>
<dbReference type="RefSeq" id="WP_170175176.1">
    <property type="nucleotide sequence ID" value="NZ_RKRA01000001.1"/>
</dbReference>
<keyword evidence="3" id="KW-1185">Reference proteome</keyword>
<dbReference type="Proteomes" id="UP000280726">
    <property type="component" value="Unassembled WGS sequence"/>
</dbReference>
<proteinExistence type="predicted"/>
<gene>
    <name evidence="2" type="ORF">EDD32_0575</name>
</gene>
<name>A0A3N4Z0L6_9MICO</name>
<evidence type="ECO:0000313" key="3">
    <source>
        <dbReference type="Proteomes" id="UP000280726"/>
    </source>
</evidence>
<reference evidence="2 3" key="1">
    <citation type="submission" date="2018-11" db="EMBL/GenBank/DDBJ databases">
        <title>Sequencing the genomes of 1000 actinobacteria strains.</title>
        <authorList>
            <person name="Klenk H.-P."/>
        </authorList>
    </citation>
    <scope>NUCLEOTIDE SEQUENCE [LARGE SCALE GENOMIC DNA]</scope>
    <source>
        <strain evidence="2 3">DSM 14418</strain>
    </source>
</reference>
<dbReference type="AlphaFoldDB" id="A0A3N4Z0L6"/>
<sequence>MTRERPTSPERIDTHNSSIDADRAGEGACARVHLPTGTVCTLPRGHVESCEFVQP</sequence>
<dbReference type="EMBL" id="RKRA01000001">
    <property type="protein sequence ID" value="RPF26147.1"/>
    <property type="molecule type" value="Genomic_DNA"/>
</dbReference>
<accession>A0A3N4Z0L6</accession>